<keyword evidence="3" id="KW-0808">Transferase</keyword>
<feature type="domain" description="Glycosyl transferase family 25" evidence="5">
    <location>
        <begin position="301"/>
        <end position="472"/>
    </location>
</feature>
<dbReference type="AlphaFoldDB" id="A0A0K0F817"/>
<organism evidence="6 7">
    <name type="scientific">Strongyloides venezuelensis</name>
    <name type="common">Threadworm</name>
    <dbReference type="NCBI Taxonomy" id="75913"/>
    <lineage>
        <taxon>Eukaryota</taxon>
        <taxon>Metazoa</taxon>
        <taxon>Ecdysozoa</taxon>
        <taxon>Nematoda</taxon>
        <taxon>Chromadorea</taxon>
        <taxon>Rhabditida</taxon>
        <taxon>Tylenchina</taxon>
        <taxon>Panagrolaimomorpha</taxon>
        <taxon>Strongyloidoidea</taxon>
        <taxon>Strongyloididae</taxon>
        <taxon>Strongyloides</taxon>
    </lineage>
</organism>
<dbReference type="CDD" id="cd06532">
    <property type="entry name" value="Glyco_transf_25"/>
    <property type="match status" value="1"/>
</dbReference>
<protein>
    <submittedName>
        <fullName evidence="7">Glycosyltransferase 25 family member (inferred by orthology to a D. melanogaster protein)</fullName>
    </submittedName>
</protein>
<evidence type="ECO:0000256" key="1">
    <source>
        <dbReference type="ARBA" id="ARBA00006721"/>
    </source>
</evidence>
<comment type="similarity">
    <text evidence="1">Belongs to the glycosyltransferase 25 family.</text>
</comment>
<dbReference type="STRING" id="75913.A0A0K0F817"/>
<keyword evidence="2" id="KW-0328">Glycosyltransferase</keyword>
<dbReference type="WBParaSite" id="SVE_0496600.1">
    <property type="protein sequence ID" value="SVE_0496600.1"/>
    <property type="gene ID" value="SVE_0496600"/>
</dbReference>
<reference evidence="6" key="1">
    <citation type="submission" date="2014-07" db="EMBL/GenBank/DDBJ databases">
        <authorList>
            <person name="Martin A.A"/>
            <person name="De Silva N."/>
        </authorList>
    </citation>
    <scope>NUCLEOTIDE SEQUENCE</scope>
</reference>
<dbReference type="InterPro" id="IPR002654">
    <property type="entry name" value="Glyco_trans_25"/>
</dbReference>
<evidence type="ECO:0000256" key="3">
    <source>
        <dbReference type="ARBA" id="ARBA00022679"/>
    </source>
</evidence>
<reference evidence="7" key="2">
    <citation type="submission" date="2015-08" db="UniProtKB">
        <authorList>
            <consortium name="WormBaseParasite"/>
        </authorList>
    </citation>
    <scope>IDENTIFICATION</scope>
</reference>
<proteinExistence type="inferred from homology"/>
<dbReference type="InterPro" id="IPR050757">
    <property type="entry name" value="Collagen_mod_GT25"/>
</dbReference>
<accession>A0A0K0F817</accession>
<evidence type="ECO:0000259" key="5">
    <source>
        <dbReference type="Pfam" id="PF01755"/>
    </source>
</evidence>
<sequence length="546" mass="64626">MSNHIYIFFILLLIFLNYYKISALFPGASIEDGDYRHLYPLTCIKFNVPSDEIKSISYVLGSVENWEYPKDRLSIEFYVYDQTTNNALHRWKKEFNKLFHSIYINENIKNWRENSLISGRRNNCGRVLVSNIGILLSEKALIQLSMIDSVIVSPLLFDGFQDKTNAELYGITDLSEEYLQLEDKFNQEINDFLIDPIYINLSKMDSSYLTFEKDNIRNVEIDFDETEVFLYSAKIMNISLYLNNNYHYGYFFDYKNLEKNEKEDLINLFIANWISMNGVYSLPTSKVLKTSYSIPNKFSFDKIYLINLKRRNERMEKMDEILKTIGFMYERWDAVDGKNLNDEEISKKFKFLPNYIDPYHKRPMKKGEIGCFLSHYMIWEDVVKNNLNKVIVFEDDIRFSKNATGILRRLVSDLDITKQKWDFIYLGRRKENPKAKEFFIPGHKHLSSVTYSYWTLGYTLSKSGAEKLLAGNPLQKMMALDEYIPIMYNNHPFDEWKNYFPNRNLEAYTVYPLIVTPERYTNEPGYISDTEDSIIVKKVDIVKEEL</sequence>
<evidence type="ECO:0000256" key="4">
    <source>
        <dbReference type="SAM" id="SignalP"/>
    </source>
</evidence>
<feature type="signal peptide" evidence="4">
    <location>
        <begin position="1"/>
        <end position="23"/>
    </location>
</feature>
<keyword evidence="4" id="KW-0732">Signal</keyword>
<evidence type="ECO:0000256" key="2">
    <source>
        <dbReference type="ARBA" id="ARBA00022676"/>
    </source>
</evidence>
<name>A0A0K0F817_STRVS</name>
<dbReference type="PANTHER" id="PTHR10730:SF53">
    <property type="entry name" value="GLYCOSYLTRANSFERASE 25 FAMILY MEMBER"/>
    <property type="match status" value="1"/>
</dbReference>
<keyword evidence="6" id="KW-1185">Reference proteome</keyword>
<dbReference type="Proteomes" id="UP000035680">
    <property type="component" value="Unassembled WGS sequence"/>
</dbReference>
<evidence type="ECO:0000313" key="6">
    <source>
        <dbReference type="Proteomes" id="UP000035680"/>
    </source>
</evidence>
<dbReference type="PANTHER" id="PTHR10730">
    <property type="entry name" value="PROCOLLAGEN-LYSINE,2-OXOGLUTARATE 5-DIOXYGENASE/GLYCOSYLTRANSFERASE 25 FAMILY MEMBER"/>
    <property type="match status" value="1"/>
</dbReference>
<feature type="chain" id="PRO_5005329300" evidence="4">
    <location>
        <begin position="24"/>
        <end position="546"/>
    </location>
</feature>
<dbReference type="Pfam" id="PF01755">
    <property type="entry name" value="Glyco_transf_25"/>
    <property type="match status" value="1"/>
</dbReference>
<dbReference type="GO" id="GO:0050211">
    <property type="term" value="F:procollagen galactosyltransferase activity"/>
    <property type="evidence" value="ECO:0007669"/>
    <property type="project" value="TreeGrafter"/>
</dbReference>
<evidence type="ECO:0000313" key="7">
    <source>
        <dbReference type="WBParaSite" id="SVE_0496600.1"/>
    </source>
</evidence>